<evidence type="ECO:0000259" key="2">
    <source>
        <dbReference type="Pfam" id="PF13926"/>
    </source>
</evidence>
<evidence type="ECO:0000313" key="4">
    <source>
        <dbReference type="Proteomes" id="UP001307889"/>
    </source>
</evidence>
<name>A0ABN7B4A2_9HEMI</name>
<feature type="domain" description="DUF4211" evidence="2">
    <location>
        <begin position="873"/>
        <end position="979"/>
    </location>
</feature>
<keyword evidence="4" id="KW-1185">Reference proteome</keyword>
<gene>
    <name evidence="3" type="ORF">NTJ_12060</name>
</gene>
<dbReference type="PANTHER" id="PTHR14689">
    <property type="entry name" value="PHORBOL-ESTER_DAG-TYPE DOMAIN-CONTAINING PROTEIN"/>
    <property type="match status" value="1"/>
</dbReference>
<dbReference type="Pfam" id="PF13926">
    <property type="entry name" value="DUF4211"/>
    <property type="match status" value="1"/>
</dbReference>
<protein>
    <recommendedName>
        <fullName evidence="2">DUF4211 domain-containing protein</fullName>
    </recommendedName>
</protein>
<feature type="compositionally biased region" description="Basic and acidic residues" evidence="1">
    <location>
        <begin position="748"/>
        <end position="762"/>
    </location>
</feature>
<reference evidence="3 4" key="1">
    <citation type="submission" date="2023-09" db="EMBL/GenBank/DDBJ databases">
        <title>Nesidiocoris tenuis whole genome shotgun sequence.</title>
        <authorList>
            <person name="Shibata T."/>
            <person name="Shimoda M."/>
            <person name="Kobayashi T."/>
            <person name="Uehara T."/>
        </authorList>
    </citation>
    <scope>NUCLEOTIDE SEQUENCE [LARGE SCALE GENOMIC DNA]</scope>
    <source>
        <strain evidence="3 4">Japan</strain>
    </source>
</reference>
<feature type="compositionally biased region" description="Basic and acidic residues" evidence="1">
    <location>
        <begin position="722"/>
        <end position="732"/>
    </location>
</feature>
<feature type="compositionally biased region" description="Polar residues" evidence="1">
    <location>
        <begin position="13"/>
        <end position="50"/>
    </location>
</feature>
<feature type="compositionally biased region" description="Low complexity" evidence="1">
    <location>
        <begin position="699"/>
        <end position="714"/>
    </location>
</feature>
<sequence>MDPYGPWLAPASNHRQPTQPLAHSRHQLQANDSGNPSTSQAFQNFSQPTGTGFLAAQAPPTYDTMFSPLFHQKSQYRAFNQSSEDSYSHTATSVNNFYEQSNPTALAWSQNTQLHSPFGVLPHESVLAQSSSVIKSFENLGHLPQTMNQYDYESYGTGASPFQGKPRFCSRDRPCDCGPSTAKSLFQDAKAGRPSPQGGQSSPISYALLDAQKSTYQSNKLDSTAYLNCNRFASLDGYLADRNPREPKEITEGFTNRLLPATNTSSSYPLYCHNSPASASSSGSSPCPTDTPCSPVADPASSSVQQERHGSLGVRDCAPLDASIPRPPNYTAPGISKTSAEKSFANDRQEPESWEGREKRSMVPRPPCAVENQNHVTYSWNVDSCRGDPMSLVKTLQHQQIGGNIIRQSEPTSRFVEPDEWQRAELFNRVPPPAHHNAFNQVQNGYFDFDRWNSAKMFTAPSTFTAQQNNPKFALANLQSTNPTYIPPNLRVFPPPSEKNDEIRKVGPSVSKALDQPEISVDASPKCQDFLPAKPRNPQVPIVFQMAPAEDGTVQQKPKPLRPVQLSNFGSADKFVSEPAVGQMENVFEPSKLNGLDTENLRPSTSTAGEEIPPENAQQFDSYDTHQPKAVPVLENPKNAVCPAENANAKQKNAKSKIFTQKLTTSNRHSVNHEEISSIEDFNFLQEEEIEGRTGNPKGCTATTVDTPGTTEGTAEQSAAEKNVKTVEPDRRLPKKRKHEKNTVSVADSKKSRTEEPTKAAPEKPIEKFPFAVGDFLVVKSDRGQLHPPIWKAKKNGVIQKFTHFVSRGVTFYSNTRVFSLWSPLSNKVYERVDVRTVKTKQEETIVKLKSSNLHVFLSGRNSAENAIDAFKTKYRKSFEVYLEMLFNQALDSNFLVQIHENKDDPFHEHENAIETFWNDIANGLRNILTWERQIVNAVEEAPNYNYGPNSDQIDTCLCSESANSWATLRGMTYSKTTLEISETPFSPKVVGLCDKCKIYFEILHRLSHQKYFLLSICQDVAAEKNFQCLNNDSPSILDEFLKDKPWFDQVLTEFCKLWAYVDYLTKNPPKNSKCSSDV</sequence>
<organism evidence="3 4">
    <name type="scientific">Nesidiocoris tenuis</name>
    <dbReference type="NCBI Taxonomy" id="355587"/>
    <lineage>
        <taxon>Eukaryota</taxon>
        <taxon>Metazoa</taxon>
        <taxon>Ecdysozoa</taxon>
        <taxon>Arthropoda</taxon>
        <taxon>Hexapoda</taxon>
        <taxon>Insecta</taxon>
        <taxon>Pterygota</taxon>
        <taxon>Neoptera</taxon>
        <taxon>Paraneoptera</taxon>
        <taxon>Hemiptera</taxon>
        <taxon>Heteroptera</taxon>
        <taxon>Panheteroptera</taxon>
        <taxon>Cimicomorpha</taxon>
        <taxon>Miridae</taxon>
        <taxon>Dicyphina</taxon>
        <taxon>Nesidiocoris</taxon>
    </lineage>
</organism>
<feature type="region of interest" description="Disordered" evidence="1">
    <location>
        <begin position="593"/>
        <end position="619"/>
    </location>
</feature>
<evidence type="ECO:0000313" key="3">
    <source>
        <dbReference type="EMBL" id="BES99246.1"/>
    </source>
</evidence>
<dbReference type="PANTHER" id="PTHR14689:SF0">
    <property type="entry name" value="COILED-COIL DOMAIN-CONTAINING PROTEIN 82"/>
    <property type="match status" value="1"/>
</dbReference>
<feature type="compositionally biased region" description="Low complexity" evidence="1">
    <location>
        <begin position="279"/>
        <end position="295"/>
    </location>
</feature>
<feature type="region of interest" description="Disordered" evidence="1">
    <location>
        <begin position="1"/>
        <end position="56"/>
    </location>
</feature>
<accession>A0ABN7B4A2</accession>
<proteinExistence type="predicted"/>
<feature type="compositionally biased region" description="Basic and acidic residues" evidence="1">
    <location>
        <begin position="344"/>
        <end position="361"/>
    </location>
</feature>
<evidence type="ECO:0000256" key="1">
    <source>
        <dbReference type="SAM" id="MobiDB-lite"/>
    </source>
</evidence>
<feature type="region of interest" description="Disordered" evidence="1">
    <location>
        <begin position="691"/>
        <end position="762"/>
    </location>
</feature>
<dbReference type="Proteomes" id="UP001307889">
    <property type="component" value="Chromosome 10"/>
</dbReference>
<dbReference type="EMBL" id="AP028918">
    <property type="protein sequence ID" value="BES99246.1"/>
    <property type="molecule type" value="Genomic_DNA"/>
</dbReference>
<dbReference type="InterPro" id="IPR025451">
    <property type="entry name" value="DUF4211"/>
</dbReference>
<feature type="region of interest" description="Disordered" evidence="1">
    <location>
        <begin position="279"/>
        <end position="368"/>
    </location>
</feature>